<feature type="non-terminal residue" evidence="3">
    <location>
        <position position="136"/>
    </location>
</feature>
<dbReference type="CDD" id="cd06986">
    <property type="entry name" value="cupin_MmsR-like_N"/>
    <property type="match status" value="1"/>
</dbReference>
<dbReference type="EMBL" id="JAHZIK010001326">
    <property type="protein sequence ID" value="MBW7458746.1"/>
    <property type="molecule type" value="Genomic_DNA"/>
</dbReference>
<organism evidence="3 4">
    <name type="scientific">Paenibacillus sepulcri</name>
    <dbReference type="NCBI Taxonomy" id="359917"/>
    <lineage>
        <taxon>Bacteria</taxon>
        <taxon>Bacillati</taxon>
        <taxon>Bacillota</taxon>
        <taxon>Bacilli</taxon>
        <taxon>Bacillales</taxon>
        <taxon>Paenibacillaceae</taxon>
        <taxon>Paenibacillus</taxon>
    </lineage>
</organism>
<comment type="caution">
    <text evidence="3">The sequence shown here is derived from an EMBL/GenBank/DDBJ whole genome shotgun (WGS) entry which is preliminary data.</text>
</comment>
<dbReference type="SUPFAM" id="SSF51215">
    <property type="entry name" value="Regulatory protein AraC"/>
    <property type="match status" value="1"/>
</dbReference>
<dbReference type="Pfam" id="PF02311">
    <property type="entry name" value="AraC_binding"/>
    <property type="match status" value="1"/>
</dbReference>
<sequence length="136" mass="15074">MARQVSYTVVSNPVPSEQSELYVLFAGESQTKPAHRIGPKVYSFYLMHHVLSGSGTFHCAGGVFEIRQGQTFLIPPEQLISYEASEQDPWRYRWIAFNGGQAAELAESAGLTIARPVIDTGANKRIGVLFRSIDRT</sequence>
<dbReference type="InterPro" id="IPR037923">
    <property type="entry name" value="HTH-like"/>
</dbReference>
<feature type="domain" description="AraC-type arabinose-binding/dimerisation" evidence="2">
    <location>
        <begin position="25"/>
        <end position="112"/>
    </location>
</feature>
<accession>A0ABS7CDN5</accession>
<keyword evidence="4" id="KW-1185">Reference proteome</keyword>
<gene>
    <name evidence="3" type="ORF">K0U00_32345</name>
</gene>
<proteinExistence type="predicted"/>
<dbReference type="Proteomes" id="UP001519887">
    <property type="component" value="Unassembled WGS sequence"/>
</dbReference>
<keyword evidence="1" id="KW-0238">DNA-binding</keyword>
<dbReference type="Gene3D" id="2.60.120.280">
    <property type="entry name" value="Regulatory protein AraC"/>
    <property type="match status" value="1"/>
</dbReference>
<reference evidence="3 4" key="1">
    <citation type="submission" date="2021-07" db="EMBL/GenBank/DDBJ databases">
        <title>Paenibacillus radiodurans sp. nov., isolated from the southeastern edge of Tengger Desert.</title>
        <authorList>
            <person name="Zhang G."/>
        </authorList>
    </citation>
    <scope>NUCLEOTIDE SEQUENCE [LARGE SCALE GENOMIC DNA]</scope>
    <source>
        <strain evidence="3 4">CCM 7311</strain>
    </source>
</reference>
<evidence type="ECO:0000313" key="4">
    <source>
        <dbReference type="Proteomes" id="UP001519887"/>
    </source>
</evidence>
<evidence type="ECO:0000256" key="1">
    <source>
        <dbReference type="ARBA" id="ARBA00023125"/>
    </source>
</evidence>
<protein>
    <submittedName>
        <fullName evidence="3">AraC family ligand binding domain-containing protein</fullName>
    </submittedName>
</protein>
<evidence type="ECO:0000259" key="2">
    <source>
        <dbReference type="Pfam" id="PF02311"/>
    </source>
</evidence>
<name>A0ABS7CDN5_9BACL</name>
<evidence type="ECO:0000313" key="3">
    <source>
        <dbReference type="EMBL" id="MBW7458746.1"/>
    </source>
</evidence>
<dbReference type="InterPro" id="IPR003313">
    <property type="entry name" value="AraC-bd"/>
</dbReference>